<dbReference type="InterPro" id="IPR011711">
    <property type="entry name" value="GntR_C"/>
</dbReference>
<dbReference type="InterPro" id="IPR036388">
    <property type="entry name" value="WH-like_DNA-bd_sf"/>
</dbReference>
<keyword evidence="1" id="KW-0805">Transcription regulation</keyword>
<dbReference type="GO" id="GO:0003677">
    <property type="term" value="F:DNA binding"/>
    <property type="evidence" value="ECO:0007669"/>
    <property type="project" value="UniProtKB-KW"/>
</dbReference>
<keyword evidence="6" id="KW-1185">Reference proteome</keyword>
<dbReference type="PANTHER" id="PTHR43537:SF39">
    <property type="entry name" value="HTH-TYPE TRANSCRIPTIONAL REGULATOR MCBR"/>
    <property type="match status" value="1"/>
</dbReference>
<sequence length="240" mass="26251">MFSRCVMSRKMAHWGRRSKERQAVNLQAEGTGLPAHELVYRRLRDKILFGELEPGQPVTIQGLTEQMQVGMTPVREALRRLTAAGALDFQGNRRIIVPVLHAPAIEQLTLARIALEPTLAARAAVRCDAGEIARLRATDIRLDGAIARGDVRGYLVENHQFHAELNAIARAPILTDLVEGLWLRFGPSLRVVCGQFGTRNLPDQHKAILSALAAGDADGAARAMRADVEQGMTQITEGLA</sequence>
<dbReference type="EMBL" id="QLMG01000019">
    <property type="protein sequence ID" value="RAK16692.1"/>
    <property type="molecule type" value="Genomic_DNA"/>
</dbReference>
<gene>
    <name evidence="5" type="ORF">ATI53_101956</name>
</gene>
<evidence type="ECO:0000256" key="1">
    <source>
        <dbReference type="ARBA" id="ARBA00023015"/>
    </source>
</evidence>
<accession>A0A327Y944</accession>
<reference evidence="5 6" key="1">
    <citation type="submission" date="2018-06" db="EMBL/GenBank/DDBJ databases">
        <title>Genomic Encyclopedia of Archaeal and Bacterial Type Strains, Phase II (KMG-II): from individual species to whole genera.</title>
        <authorList>
            <person name="Goeker M."/>
        </authorList>
    </citation>
    <scope>NUCLEOTIDE SEQUENCE [LARGE SCALE GENOMIC DNA]</scope>
    <source>
        <strain evidence="5 6">DSM 22011</strain>
    </source>
</reference>
<protein>
    <submittedName>
        <fullName evidence="5">DNA-binding GntR family transcriptional regulator</fullName>
    </submittedName>
</protein>
<comment type="caution">
    <text evidence="5">The sequence shown here is derived from an EMBL/GenBank/DDBJ whole genome shotgun (WGS) entry which is preliminary data.</text>
</comment>
<evidence type="ECO:0000313" key="6">
    <source>
        <dbReference type="Proteomes" id="UP000249165"/>
    </source>
</evidence>
<evidence type="ECO:0000256" key="2">
    <source>
        <dbReference type="ARBA" id="ARBA00023125"/>
    </source>
</evidence>
<evidence type="ECO:0000259" key="4">
    <source>
        <dbReference type="PROSITE" id="PS50949"/>
    </source>
</evidence>
<dbReference type="InterPro" id="IPR000524">
    <property type="entry name" value="Tscrpt_reg_HTH_GntR"/>
</dbReference>
<dbReference type="GO" id="GO:0003700">
    <property type="term" value="F:DNA-binding transcription factor activity"/>
    <property type="evidence" value="ECO:0007669"/>
    <property type="project" value="InterPro"/>
</dbReference>
<dbReference type="InterPro" id="IPR008920">
    <property type="entry name" value="TF_FadR/GntR_C"/>
</dbReference>
<dbReference type="AlphaFoldDB" id="A0A327Y944"/>
<dbReference type="SUPFAM" id="SSF48008">
    <property type="entry name" value="GntR ligand-binding domain-like"/>
    <property type="match status" value="1"/>
</dbReference>
<dbReference type="Gene3D" id="1.20.120.530">
    <property type="entry name" value="GntR ligand-binding domain-like"/>
    <property type="match status" value="1"/>
</dbReference>
<dbReference type="PROSITE" id="PS50949">
    <property type="entry name" value="HTH_GNTR"/>
    <property type="match status" value="1"/>
</dbReference>
<dbReference type="SUPFAM" id="SSF46785">
    <property type="entry name" value="Winged helix' DNA-binding domain"/>
    <property type="match status" value="1"/>
</dbReference>
<proteinExistence type="predicted"/>
<keyword evidence="2 5" id="KW-0238">DNA-binding</keyword>
<feature type="domain" description="HTH gntR-type" evidence="4">
    <location>
        <begin position="33"/>
        <end position="100"/>
    </location>
</feature>
<name>A0A327Y944_9RHOB</name>
<dbReference type="Gene3D" id="1.10.10.10">
    <property type="entry name" value="Winged helix-like DNA-binding domain superfamily/Winged helix DNA-binding domain"/>
    <property type="match status" value="1"/>
</dbReference>
<dbReference type="PANTHER" id="PTHR43537">
    <property type="entry name" value="TRANSCRIPTIONAL REGULATOR, GNTR FAMILY"/>
    <property type="match status" value="1"/>
</dbReference>
<dbReference type="InterPro" id="IPR036390">
    <property type="entry name" value="WH_DNA-bd_sf"/>
</dbReference>
<evidence type="ECO:0000313" key="5">
    <source>
        <dbReference type="EMBL" id="RAK16692.1"/>
    </source>
</evidence>
<dbReference type="Pfam" id="PF07729">
    <property type="entry name" value="FCD"/>
    <property type="match status" value="1"/>
</dbReference>
<organism evidence="5 6">
    <name type="scientific">Salipiger aestuarii</name>
    <dbReference type="NCBI Taxonomy" id="568098"/>
    <lineage>
        <taxon>Bacteria</taxon>
        <taxon>Pseudomonadati</taxon>
        <taxon>Pseudomonadota</taxon>
        <taxon>Alphaproteobacteria</taxon>
        <taxon>Rhodobacterales</taxon>
        <taxon>Roseobacteraceae</taxon>
        <taxon>Salipiger</taxon>
    </lineage>
</organism>
<evidence type="ECO:0000256" key="3">
    <source>
        <dbReference type="ARBA" id="ARBA00023163"/>
    </source>
</evidence>
<keyword evidence="3" id="KW-0804">Transcription</keyword>
<dbReference type="SMART" id="SM00345">
    <property type="entry name" value="HTH_GNTR"/>
    <property type="match status" value="1"/>
</dbReference>
<dbReference type="SMART" id="SM00895">
    <property type="entry name" value="FCD"/>
    <property type="match status" value="1"/>
</dbReference>
<dbReference type="Proteomes" id="UP000249165">
    <property type="component" value="Unassembled WGS sequence"/>
</dbReference>
<dbReference type="Pfam" id="PF00392">
    <property type="entry name" value="GntR"/>
    <property type="match status" value="1"/>
</dbReference>